<protein>
    <submittedName>
        <fullName evidence="1">Uncharacterized protein</fullName>
    </submittedName>
</protein>
<dbReference type="AlphaFoldDB" id="A0A0E2D5I9"/>
<reference evidence="1 2" key="1">
    <citation type="submission" date="2012-10" db="EMBL/GenBank/DDBJ databases">
        <authorList>
            <person name="Harkins D.M."/>
            <person name="Durkin A.S."/>
            <person name="Brinkac L.M."/>
            <person name="Haft D.H."/>
            <person name="Selengut J.D."/>
            <person name="Sanka R."/>
            <person name="DePew J."/>
            <person name="Purushe J."/>
            <person name="Chanthongthip A."/>
            <person name="Lattana O."/>
            <person name="Phetsouvanh R."/>
            <person name="Newton P.N."/>
            <person name="Vinetz J.M."/>
            <person name="Sutton G.G."/>
            <person name="Nierman W.C."/>
            <person name="Fouts D.E."/>
        </authorList>
    </citation>
    <scope>NUCLEOTIDE SEQUENCE [LARGE SCALE GENOMIC DNA]</scope>
    <source>
        <strain evidence="1 2">UI 12758</strain>
    </source>
</reference>
<evidence type="ECO:0000313" key="1">
    <source>
        <dbReference type="EMBL" id="EKR55257.1"/>
    </source>
</evidence>
<evidence type="ECO:0000313" key="2">
    <source>
        <dbReference type="Proteomes" id="UP000001340"/>
    </source>
</evidence>
<proteinExistence type="predicted"/>
<sequence length="37" mass="4374">MIEDFHSNVKSINVIYDLQYDSPAPSMFHKEKTIFID</sequence>
<organism evidence="1 2">
    <name type="scientific">Leptospira interrogans str. UI 12758</name>
    <dbReference type="NCBI Taxonomy" id="1049938"/>
    <lineage>
        <taxon>Bacteria</taxon>
        <taxon>Pseudomonadati</taxon>
        <taxon>Spirochaetota</taxon>
        <taxon>Spirochaetia</taxon>
        <taxon>Leptospirales</taxon>
        <taxon>Leptospiraceae</taxon>
        <taxon>Leptospira</taxon>
    </lineage>
</organism>
<accession>A0A0E2D5I9</accession>
<dbReference type="EMBL" id="AHNR02000031">
    <property type="protein sequence ID" value="EKR55257.1"/>
    <property type="molecule type" value="Genomic_DNA"/>
</dbReference>
<comment type="caution">
    <text evidence="1">The sequence shown here is derived from an EMBL/GenBank/DDBJ whole genome shotgun (WGS) entry which is preliminary data.</text>
</comment>
<name>A0A0E2D5I9_LEPIR</name>
<dbReference type="Proteomes" id="UP000001340">
    <property type="component" value="Unassembled WGS sequence"/>
</dbReference>
<gene>
    <name evidence="1" type="ORF">LEP1GSC105_3496</name>
</gene>